<evidence type="ECO:0000256" key="2">
    <source>
        <dbReference type="SAM" id="Phobius"/>
    </source>
</evidence>
<dbReference type="InterPro" id="IPR029058">
    <property type="entry name" value="AB_hydrolase_fold"/>
</dbReference>
<dbReference type="InterPro" id="IPR002921">
    <property type="entry name" value="Fungal_lipase-type"/>
</dbReference>
<evidence type="ECO:0000313" key="4">
    <source>
        <dbReference type="Proteomes" id="UP000790787"/>
    </source>
</evidence>
<dbReference type="PANTHER" id="PTHR46086">
    <property type="entry name" value="ALPHA/BETA-HYDROLASES SUPERFAMILY PROTEIN"/>
    <property type="match status" value="1"/>
</dbReference>
<keyword evidence="2" id="KW-1133">Transmembrane helix</keyword>
<dbReference type="OrthoDB" id="438440at2759"/>
<feature type="transmembrane region" description="Helical" evidence="2">
    <location>
        <begin position="291"/>
        <end position="312"/>
    </location>
</feature>
<keyword evidence="4" id="KW-1185">Reference proteome</keyword>
<name>A0A1S4AJK1_TOBAC</name>
<dbReference type="SUPFAM" id="SSF53474">
    <property type="entry name" value="alpha/beta-Hydrolases"/>
    <property type="match status" value="1"/>
</dbReference>
<dbReference type="Pfam" id="PF01764">
    <property type="entry name" value="Lipase_3"/>
    <property type="match status" value="1"/>
</dbReference>
<reference evidence="5" key="2">
    <citation type="submission" date="2025-08" db="UniProtKB">
        <authorList>
            <consortium name="RefSeq"/>
        </authorList>
    </citation>
    <scope>IDENTIFICATION</scope>
    <source>
        <tissue evidence="5">Leaf</tissue>
    </source>
</reference>
<dbReference type="GeneID" id="107798143"/>
<dbReference type="PANTHER" id="PTHR46086:SF31">
    <property type="entry name" value="FUNGAL LIPASE-LIKE DOMAIN-CONTAINING PROTEIN"/>
    <property type="match status" value="1"/>
</dbReference>
<dbReference type="OMA" id="FGQYMEN"/>
<proteinExistence type="predicted"/>
<keyword evidence="2" id="KW-0812">Transmembrane</keyword>
<dbReference type="RefSeq" id="XP_016476598.1">
    <property type="nucleotide sequence ID" value="XM_016621112.1"/>
</dbReference>
<keyword evidence="1" id="KW-0378">Hydrolase</keyword>
<dbReference type="Gene3D" id="3.40.50.1820">
    <property type="entry name" value="alpha/beta hydrolase"/>
    <property type="match status" value="1"/>
</dbReference>
<accession>A0A1S4AJK1</accession>
<feature type="domain" description="Fungal lipase-type" evidence="3">
    <location>
        <begin position="209"/>
        <end position="369"/>
    </location>
</feature>
<organism evidence="4 5">
    <name type="scientific">Nicotiana tabacum</name>
    <name type="common">Common tobacco</name>
    <dbReference type="NCBI Taxonomy" id="4097"/>
    <lineage>
        <taxon>Eukaryota</taxon>
        <taxon>Viridiplantae</taxon>
        <taxon>Streptophyta</taxon>
        <taxon>Embryophyta</taxon>
        <taxon>Tracheophyta</taxon>
        <taxon>Spermatophyta</taxon>
        <taxon>Magnoliopsida</taxon>
        <taxon>eudicotyledons</taxon>
        <taxon>Gunneridae</taxon>
        <taxon>Pentapetalae</taxon>
        <taxon>asterids</taxon>
        <taxon>lamiids</taxon>
        <taxon>Solanales</taxon>
        <taxon>Solanaceae</taxon>
        <taxon>Nicotianoideae</taxon>
        <taxon>Nicotianeae</taxon>
        <taxon>Nicotiana</taxon>
    </lineage>
</organism>
<dbReference type="Proteomes" id="UP000790787">
    <property type="component" value="Chromosome 17"/>
</dbReference>
<dbReference type="AlphaFoldDB" id="A0A1S4AJK1"/>
<dbReference type="PaxDb" id="4097-A0A1S4AJK1"/>
<dbReference type="RefSeq" id="XP_016476598.1">
    <property type="nucleotide sequence ID" value="XM_016621112.2"/>
</dbReference>
<evidence type="ECO:0000259" key="3">
    <source>
        <dbReference type="Pfam" id="PF01764"/>
    </source>
</evidence>
<dbReference type="InterPro" id="IPR044819">
    <property type="entry name" value="OBL-like"/>
</dbReference>
<evidence type="ECO:0000256" key="1">
    <source>
        <dbReference type="ARBA" id="ARBA00022801"/>
    </source>
</evidence>
<protein>
    <submittedName>
        <fullName evidence="5">Triacylglycerol lipase OBL1</fullName>
    </submittedName>
</protein>
<dbReference type="ESTHER" id="tobac-a0a1s4ajk1">
    <property type="family name" value="Triacylglycerol-lipase-OBL1-like"/>
</dbReference>
<keyword evidence="2" id="KW-0472">Membrane</keyword>
<dbReference type="KEGG" id="nta:107798143"/>
<sequence length="492" mass="55872">MAMASTCNKSFCSNYMLLKPEECSVLDLARILFSSKILGQKNFVDRPDQEMTKVSFPQRWIIFISILVQKILQSTANPLAGFGNAIEHWLNLLNVNGGFFRLVFNALSGKVVEPDKESATFLSFIGNMDKRVELDNKSVELGRRRYHEAISMMAAKAAYENKAYIETTVKDHWKMDLLGSFDFWNDYQGKATTQAFVLQDKKVDPELIVVAFRGTEFFNSDDWISDFDLSWYEIPGMGKIHAGFLKALGLQKNLGWPKDIVQTDNNQPSPAYYYLRKLLKQLLQKNEKAKFVVTGHSLGGALAILFPAILAFHKESLLLKRLEGVYTFGQPRVGDANFGEYMKEQLAKYDVPYYRVVYSNDMVPRLPYDNSTFMFKHFGTCLYYNSLYKEKILSEEPDKNGFSVLLIIPKMLNAVWELIRSFILPLPCLAGRNYKEGGLLLLTRVVGLLLPGVPAHCPQDYVNSTRLGSPVHEQLYANGDGPKYQKIGIITS</sequence>
<dbReference type="CDD" id="cd00519">
    <property type="entry name" value="Lipase_3"/>
    <property type="match status" value="1"/>
</dbReference>
<gene>
    <name evidence="5" type="primary">LOC107798143</name>
</gene>
<reference evidence="4" key="1">
    <citation type="journal article" date="2014" name="Nat. Commun.">
        <title>The tobacco genome sequence and its comparison with those of tomato and potato.</title>
        <authorList>
            <person name="Sierro N."/>
            <person name="Battey J.N."/>
            <person name="Ouadi S."/>
            <person name="Bakaher N."/>
            <person name="Bovet L."/>
            <person name="Willig A."/>
            <person name="Goepfert S."/>
            <person name="Peitsch M.C."/>
            <person name="Ivanov N.V."/>
        </authorList>
    </citation>
    <scope>NUCLEOTIDE SEQUENCE [LARGE SCALE GENOMIC DNA]</scope>
</reference>
<dbReference type="GO" id="GO:0004806">
    <property type="term" value="F:triacylglycerol lipase activity"/>
    <property type="evidence" value="ECO:0007669"/>
    <property type="project" value="InterPro"/>
</dbReference>
<dbReference type="GO" id="GO:0006629">
    <property type="term" value="P:lipid metabolic process"/>
    <property type="evidence" value="ECO:0007669"/>
    <property type="project" value="InterPro"/>
</dbReference>
<evidence type="ECO:0000313" key="5">
    <source>
        <dbReference type="RefSeq" id="XP_016476598.1"/>
    </source>
</evidence>